<comment type="subcellular location">
    <subcellularLocation>
        <location evidence="1">Membrane</location>
        <topology evidence="1">Multi-pass membrane protein</topology>
    </subcellularLocation>
</comment>
<dbReference type="HOGENOM" id="CLU_031275_2_1_9"/>
<keyword evidence="5 6" id="KW-0472">Membrane</keyword>
<evidence type="ECO:0000256" key="6">
    <source>
        <dbReference type="SAM" id="Phobius"/>
    </source>
</evidence>
<feature type="non-terminal residue" evidence="7">
    <location>
        <position position="297"/>
    </location>
</feature>
<feature type="transmembrane region" description="Helical" evidence="6">
    <location>
        <begin position="34"/>
        <end position="57"/>
    </location>
</feature>
<gene>
    <name evidence="7" type="ORF">CLOSTASPAR_03279</name>
</gene>
<proteinExistence type="inferred from homology"/>
<evidence type="ECO:0000313" key="8">
    <source>
        <dbReference type="Proteomes" id="UP000004756"/>
    </source>
</evidence>
<dbReference type="Proteomes" id="UP000004756">
    <property type="component" value="Unassembled WGS sequence"/>
</dbReference>
<evidence type="ECO:0000256" key="3">
    <source>
        <dbReference type="ARBA" id="ARBA00022692"/>
    </source>
</evidence>
<evidence type="ECO:0008006" key="9">
    <source>
        <dbReference type="Google" id="ProtNLM"/>
    </source>
</evidence>
<dbReference type="Pfam" id="PF01594">
    <property type="entry name" value="AI-2E_transport"/>
    <property type="match status" value="1"/>
</dbReference>
<feature type="transmembrane region" description="Helical" evidence="6">
    <location>
        <begin position="261"/>
        <end position="292"/>
    </location>
</feature>
<dbReference type="InterPro" id="IPR002549">
    <property type="entry name" value="AI-2E-like"/>
</dbReference>
<organism evidence="7 8">
    <name type="scientific">[Clostridium] asparagiforme DSM 15981</name>
    <dbReference type="NCBI Taxonomy" id="518636"/>
    <lineage>
        <taxon>Bacteria</taxon>
        <taxon>Bacillati</taxon>
        <taxon>Bacillota</taxon>
        <taxon>Clostridia</taxon>
        <taxon>Lachnospirales</taxon>
        <taxon>Lachnospiraceae</taxon>
        <taxon>Enterocloster</taxon>
    </lineage>
</organism>
<feature type="transmembrane region" description="Helical" evidence="6">
    <location>
        <begin position="12"/>
        <end position="28"/>
    </location>
</feature>
<evidence type="ECO:0000256" key="1">
    <source>
        <dbReference type="ARBA" id="ARBA00004141"/>
    </source>
</evidence>
<comment type="similarity">
    <text evidence="2">Belongs to the autoinducer-2 exporter (AI-2E) (TC 2.A.86) family.</text>
</comment>
<keyword evidence="8" id="KW-1185">Reference proteome</keyword>
<reference evidence="7 8" key="1">
    <citation type="submission" date="2009-01" db="EMBL/GenBank/DDBJ databases">
        <authorList>
            <person name="Fulton L."/>
            <person name="Clifton S."/>
            <person name="Fulton B."/>
            <person name="Xu J."/>
            <person name="Minx P."/>
            <person name="Pepin K.H."/>
            <person name="Johnson M."/>
            <person name="Bhonagiri V."/>
            <person name="Nash W.E."/>
            <person name="Mardis E.R."/>
            <person name="Wilson R.K."/>
        </authorList>
    </citation>
    <scope>NUCLEOTIDE SEQUENCE [LARGE SCALE GENOMIC DNA]</scope>
    <source>
        <strain evidence="7 8">DSM 15981</strain>
    </source>
</reference>
<dbReference type="RefSeq" id="WP_007712529.1">
    <property type="nucleotide sequence ID" value="NZ_GG657592.1"/>
</dbReference>
<protein>
    <recommendedName>
        <fullName evidence="9">AI-2E family transporter</fullName>
    </recommendedName>
</protein>
<comment type="caution">
    <text evidence="7">The sequence shown here is derived from an EMBL/GenBank/DDBJ whole genome shotgun (WGS) entry which is preliminary data.</text>
</comment>
<keyword evidence="3 6" id="KW-0812">Transmembrane</keyword>
<sequence>MELNRDTINKLRWLIVFAVVVVVTGVNYRKLLELLGSLVHIASPFILGAAIAFVLNVPMRNIERHLPWKGKLEKLKRPAAMSLAILAVAGVLFLVTFVVAPEMINTFSGLQKSVPIFFAGVKNQAEELFASNPQILEYLGSVQVDWDQILQNMAEFLKTGAGSMLSTTMSAAVSIVNGVSTFAIGFIFAIYILFQKEVLSRQFCSLMNAFLPEPAVKRTLYIAALAERTFSSFLTGQCVEAVILGVMFFVALSILRLPYALLVGVLIAFTALIPIFGAFVGLGIGAFLMLMVNPMDA</sequence>
<feature type="transmembrane region" description="Helical" evidence="6">
    <location>
        <begin position="171"/>
        <end position="194"/>
    </location>
</feature>
<evidence type="ECO:0000256" key="4">
    <source>
        <dbReference type="ARBA" id="ARBA00022989"/>
    </source>
</evidence>
<accession>C0D1Z0</accession>
<reference evidence="7 8" key="2">
    <citation type="submission" date="2009-02" db="EMBL/GenBank/DDBJ databases">
        <title>Draft genome sequence of Clostridium asparagiforme (DSM 15981).</title>
        <authorList>
            <person name="Sudarsanam P."/>
            <person name="Ley R."/>
            <person name="Guruge J."/>
            <person name="Turnbaugh P.J."/>
            <person name="Mahowald M."/>
            <person name="Liep D."/>
            <person name="Gordon J."/>
        </authorList>
    </citation>
    <scope>NUCLEOTIDE SEQUENCE [LARGE SCALE GENOMIC DNA]</scope>
    <source>
        <strain evidence="7 8">DSM 15981</strain>
    </source>
</reference>
<dbReference type="AlphaFoldDB" id="C0D1Z0"/>
<dbReference type="EMBL" id="ACCJ01000248">
    <property type="protein sequence ID" value="EEG54641.1"/>
    <property type="molecule type" value="Genomic_DNA"/>
</dbReference>
<feature type="transmembrane region" description="Helical" evidence="6">
    <location>
        <begin position="238"/>
        <end position="255"/>
    </location>
</feature>
<dbReference type="GO" id="GO:0016020">
    <property type="term" value="C:membrane"/>
    <property type="evidence" value="ECO:0007669"/>
    <property type="project" value="UniProtKB-SubCell"/>
</dbReference>
<feature type="transmembrane region" description="Helical" evidence="6">
    <location>
        <begin position="78"/>
        <end position="100"/>
    </location>
</feature>
<evidence type="ECO:0000256" key="2">
    <source>
        <dbReference type="ARBA" id="ARBA00009773"/>
    </source>
</evidence>
<keyword evidence="4 6" id="KW-1133">Transmembrane helix</keyword>
<evidence type="ECO:0000256" key="5">
    <source>
        <dbReference type="ARBA" id="ARBA00023136"/>
    </source>
</evidence>
<name>C0D1Z0_9FIRM</name>
<evidence type="ECO:0000313" key="7">
    <source>
        <dbReference type="EMBL" id="EEG54641.1"/>
    </source>
</evidence>